<dbReference type="PANTHER" id="PTHR43820">
    <property type="entry name" value="HIGH-AFFINITY BRANCHED-CHAIN AMINO ACID TRANSPORT ATP-BINDING PROTEIN LIVF"/>
    <property type="match status" value="1"/>
</dbReference>
<dbReference type="SUPFAM" id="SSF52540">
    <property type="entry name" value="P-loop containing nucleoside triphosphate hydrolases"/>
    <property type="match status" value="1"/>
</dbReference>
<dbReference type="InterPro" id="IPR003439">
    <property type="entry name" value="ABC_transporter-like_ATP-bd"/>
</dbReference>
<proteinExistence type="inferred from homology"/>
<dbReference type="InterPro" id="IPR027417">
    <property type="entry name" value="P-loop_NTPase"/>
</dbReference>
<dbReference type="CDD" id="cd03224">
    <property type="entry name" value="ABC_TM1139_LivF_branched"/>
    <property type="match status" value="1"/>
</dbReference>
<dbReference type="PROSITE" id="PS50893">
    <property type="entry name" value="ABC_TRANSPORTER_2"/>
    <property type="match status" value="1"/>
</dbReference>
<dbReference type="InterPro" id="IPR003593">
    <property type="entry name" value="AAA+_ATPase"/>
</dbReference>
<dbReference type="GO" id="GO:0005524">
    <property type="term" value="F:ATP binding"/>
    <property type="evidence" value="ECO:0007669"/>
    <property type="project" value="UniProtKB-KW"/>
</dbReference>
<keyword evidence="8" id="KW-1185">Reference proteome</keyword>
<sequence length="236" mass="25405">MDALLSIRDLRVAYGGVEVVHGVSLEVREGECVALIGANGAGKSSTLRAICGLVPARAGSIRFDGREIANAPGHRIVRAGITMCPEGRQVFPQMTTLQNLRMGAYARSDDEQARDLEAMMDMFPILRERAHQPAGTLSGGEQEMLAIARALMARPRLCIFDEPSLGLAPRIVAEVGETIARIKAMGKTILLVEQNSSMALRLADRAYLFEAGEIVLSGSGEELQAHPEVARAYLGH</sequence>
<keyword evidence="2" id="KW-0813">Transport</keyword>
<keyword evidence="4 7" id="KW-0067">ATP-binding</keyword>
<evidence type="ECO:0000256" key="1">
    <source>
        <dbReference type="ARBA" id="ARBA00005417"/>
    </source>
</evidence>
<dbReference type="Gene3D" id="3.40.50.300">
    <property type="entry name" value="P-loop containing nucleotide triphosphate hydrolases"/>
    <property type="match status" value="1"/>
</dbReference>
<protein>
    <submittedName>
        <fullName evidence="7">Branched-chain amino acid transport system ATP-binding protein</fullName>
    </submittedName>
</protein>
<evidence type="ECO:0000256" key="3">
    <source>
        <dbReference type="ARBA" id="ARBA00022741"/>
    </source>
</evidence>
<dbReference type="GO" id="GO:0015658">
    <property type="term" value="F:branched-chain amino acid transmembrane transporter activity"/>
    <property type="evidence" value="ECO:0007669"/>
    <property type="project" value="TreeGrafter"/>
</dbReference>
<evidence type="ECO:0000256" key="2">
    <source>
        <dbReference type="ARBA" id="ARBA00022448"/>
    </source>
</evidence>
<dbReference type="Pfam" id="PF00005">
    <property type="entry name" value="ABC_tran"/>
    <property type="match status" value="1"/>
</dbReference>
<dbReference type="Proteomes" id="UP000184066">
    <property type="component" value="Unassembled WGS sequence"/>
</dbReference>
<dbReference type="GO" id="GO:0016887">
    <property type="term" value="F:ATP hydrolysis activity"/>
    <property type="evidence" value="ECO:0007669"/>
    <property type="project" value="InterPro"/>
</dbReference>
<reference evidence="7 8" key="1">
    <citation type="submission" date="2016-12" db="EMBL/GenBank/DDBJ databases">
        <authorList>
            <person name="Song W.-J."/>
            <person name="Kurnit D.M."/>
        </authorList>
    </citation>
    <scope>NUCLEOTIDE SEQUENCE [LARGE SCALE GENOMIC DNA]</scope>
    <source>
        <strain evidence="7 8">CGMCC 1.10808</strain>
    </source>
</reference>
<dbReference type="RefSeq" id="WP_072747247.1">
    <property type="nucleotide sequence ID" value="NZ_FOHL01000005.1"/>
</dbReference>
<keyword evidence="3" id="KW-0547">Nucleotide-binding</keyword>
<dbReference type="GO" id="GO:0015807">
    <property type="term" value="P:L-amino acid transport"/>
    <property type="evidence" value="ECO:0007669"/>
    <property type="project" value="TreeGrafter"/>
</dbReference>
<dbReference type="InterPro" id="IPR052156">
    <property type="entry name" value="BCAA_Transport_ATP-bd_LivF"/>
</dbReference>
<accession>A0A1M7T7Z6</accession>
<evidence type="ECO:0000256" key="4">
    <source>
        <dbReference type="ARBA" id="ARBA00022840"/>
    </source>
</evidence>
<gene>
    <name evidence="7" type="ORF">SAMN05216200_10529</name>
</gene>
<comment type="similarity">
    <text evidence="1">Belongs to the ABC transporter superfamily.</text>
</comment>
<dbReference type="PANTHER" id="PTHR43820:SF4">
    <property type="entry name" value="HIGH-AFFINITY BRANCHED-CHAIN AMINO ACID TRANSPORT ATP-BINDING PROTEIN LIVF"/>
    <property type="match status" value="1"/>
</dbReference>
<dbReference type="SMART" id="SM00382">
    <property type="entry name" value="AAA"/>
    <property type="match status" value="1"/>
</dbReference>
<evidence type="ECO:0000259" key="6">
    <source>
        <dbReference type="PROSITE" id="PS50893"/>
    </source>
</evidence>
<evidence type="ECO:0000313" key="7">
    <source>
        <dbReference type="EMBL" id="SHN66824.1"/>
    </source>
</evidence>
<dbReference type="STRING" id="1189325.SAMN04488119_10530"/>
<dbReference type="AlphaFoldDB" id="A0A1M7T7Z6"/>
<feature type="domain" description="ABC transporter" evidence="6">
    <location>
        <begin position="5"/>
        <end position="236"/>
    </location>
</feature>
<evidence type="ECO:0000313" key="8">
    <source>
        <dbReference type="Proteomes" id="UP000184066"/>
    </source>
</evidence>
<keyword evidence="5" id="KW-0029">Amino-acid transport</keyword>
<organism evidence="7 8">
    <name type="scientific">Oceanicella actignis</name>
    <dbReference type="NCBI Taxonomy" id="1189325"/>
    <lineage>
        <taxon>Bacteria</taxon>
        <taxon>Pseudomonadati</taxon>
        <taxon>Pseudomonadota</taxon>
        <taxon>Alphaproteobacteria</taxon>
        <taxon>Rhodobacterales</taxon>
        <taxon>Paracoccaceae</taxon>
        <taxon>Oceanicella</taxon>
    </lineage>
</organism>
<dbReference type="EMBL" id="FRDL01000005">
    <property type="protein sequence ID" value="SHN66824.1"/>
    <property type="molecule type" value="Genomic_DNA"/>
</dbReference>
<evidence type="ECO:0000256" key="5">
    <source>
        <dbReference type="ARBA" id="ARBA00022970"/>
    </source>
</evidence>
<name>A0A1M7T7Z6_9RHOB</name>